<dbReference type="NCBIfam" id="TIGR01891">
    <property type="entry name" value="amidohydrolases"/>
    <property type="match status" value="1"/>
</dbReference>
<feature type="binding site" evidence="2">
    <location>
        <position position="208"/>
    </location>
    <ligand>
        <name>Mn(2+)</name>
        <dbReference type="ChEBI" id="CHEBI:29035"/>
        <label>2</label>
    </ligand>
</feature>
<feature type="region of interest" description="Disordered" evidence="3">
    <location>
        <begin position="1"/>
        <end position="29"/>
    </location>
</feature>
<comment type="cofactor">
    <cofactor evidence="2">
        <name>Mn(2+)</name>
        <dbReference type="ChEBI" id="CHEBI:29035"/>
    </cofactor>
    <text evidence="2">The Mn(2+) ion enhances activity.</text>
</comment>
<dbReference type="GO" id="GO:0046872">
    <property type="term" value="F:metal ion binding"/>
    <property type="evidence" value="ECO:0007669"/>
    <property type="project" value="UniProtKB-KW"/>
</dbReference>
<keyword evidence="1 5" id="KW-0378">Hydrolase</keyword>
<dbReference type="Gene3D" id="3.40.630.10">
    <property type="entry name" value="Zn peptidases"/>
    <property type="match status" value="1"/>
</dbReference>
<organism evidence="5 6">
    <name type="scientific">Corynebacterium macginleyi</name>
    <dbReference type="NCBI Taxonomy" id="38290"/>
    <lineage>
        <taxon>Bacteria</taxon>
        <taxon>Bacillati</taxon>
        <taxon>Actinomycetota</taxon>
        <taxon>Actinomycetes</taxon>
        <taxon>Mycobacteriales</taxon>
        <taxon>Corynebacteriaceae</taxon>
        <taxon>Corynebacterium</taxon>
    </lineage>
</organism>
<keyword evidence="2" id="KW-0479">Metal-binding</keyword>
<dbReference type="PIRSF" id="PIRSF005962">
    <property type="entry name" value="Pept_M20D_amidohydro"/>
    <property type="match status" value="1"/>
</dbReference>
<dbReference type="SUPFAM" id="SSF55031">
    <property type="entry name" value="Bacterial exopeptidase dimerisation domain"/>
    <property type="match status" value="1"/>
</dbReference>
<feature type="binding site" evidence="2">
    <location>
        <position position="180"/>
    </location>
    <ligand>
        <name>Mn(2+)</name>
        <dbReference type="ChEBI" id="CHEBI:29035"/>
        <label>2</label>
    </ligand>
</feature>
<dbReference type="InterPro" id="IPR036264">
    <property type="entry name" value="Bact_exopeptidase_dim_dom"/>
</dbReference>
<evidence type="ECO:0000256" key="2">
    <source>
        <dbReference type="PIRSR" id="PIRSR005962-1"/>
    </source>
</evidence>
<feature type="binding site" evidence="2">
    <location>
        <position position="144"/>
    </location>
    <ligand>
        <name>Mn(2+)</name>
        <dbReference type="ChEBI" id="CHEBI:29035"/>
        <label>2</label>
    </ligand>
</feature>
<dbReference type="FunFam" id="3.30.70.360:FF:000001">
    <property type="entry name" value="N-acetyldiaminopimelate deacetylase"/>
    <property type="match status" value="1"/>
</dbReference>
<dbReference type="InterPro" id="IPR017439">
    <property type="entry name" value="Amidohydrolase"/>
</dbReference>
<dbReference type="AlphaFoldDB" id="A0A3M0GE40"/>
<comment type="caution">
    <text evidence="5">The sequence shown here is derived from an EMBL/GenBank/DDBJ whole genome shotgun (WGS) entry which is preliminary data.</text>
</comment>
<dbReference type="Proteomes" id="UP000270649">
    <property type="component" value="Unassembled WGS sequence"/>
</dbReference>
<gene>
    <name evidence="5" type="ORF">D9543_03055</name>
</gene>
<dbReference type="CDD" id="cd03886">
    <property type="entry name" value="M20_Acy1"/>
    <property type="match status" value="1"/>
</dbReference>
<evidence type="ECO:0000256" key="3">
    <source>
        <dbReference type="SAM" id="MobiDB-lite"/>
    </source>
</evidence>
<keyword evidence="2" id="KW-0464">Manganese</keyword>
<dbReference type="Pfam" id="PF01546">
    <property type="entry name" value="Peptidase_M20"/>
    <property type="match status" value="1"/>
</dbReference>
<dbReference type="GO" id="GO:0019877">
    <property type="term" value="P:diaminopimelate biosynthetic process"/>
    <property type="evidence" value="ECO:0007669"/>
    <property type="project" value="UniProtKB-ARBA"/>
</dbReference>
<proteinExistence type="predicted"/>
<evidence type="ECO:0000313" key="6">
    <source>
        <dbReference type="Proteomes" id="UP000270649"/>
    </source>
</evidence>
<name>A0A3M0GE40_9CORY</name>
<evidence type="ECO:0000259" key="4">
    <source>
        <dbReference type="Pfam" id="PF07687"/>
    </source>
</evidence>
<feature type="binding site" evidence="2">
    <location>
        <position position="410"/>
    </location>
    <ligand>
        <name>Mn(2+)</name>
        <dbReference type="ChEBI" id="CHEBI:29035"/>
        <label>2</label>
    </ligand>
</feature>
<dbReference type="InterPro" id="IPR002933">
    <property type="entry name" value="Peptidase_M20"/>
</dbReference>
<dbReference type="EMBL" id="REGC01000003">
    <property type="protein sequence ID" value="RMB62990.1"/>
    <property type="molecule type" value="Genomic_DNA"/>
</dbReference>
<accession>A0A3M0GE40</accession>
<protein>
    <submittedName>
        <fullName evidence="5">Amidohydrolase</fullName>
    </submittedName>
</protein>
<evidence type="ECO:0000313" key="5">
    <source>
        <dbReference type="EMBL" id="RMB62990.1"/>
    </source>
</evidence>
<dbReference type="PANTHER" id="PTHR11014:SF63">
    <property type="entry name" value="METALLOPEPTIDASE, PUTATIVE (AFU_ORTHOLOGUE AFUA_6G09600)-RELATED"/>
    <property type="match status" value="1"/>
</dbReference>
<dbReference type="InterPro" id="IPR011650">
    <property type="entry name" value="Peptidase_M20_dimer"/>
</dbReference>
<dbReference type="SUPFAM" id="SSF53187">
    <property type="entry name" value="Zn-dependent exopeptidases"/>
    <property type="match status" value="1"/>
</dbReference>
<feature type="compositionally biased region" description="Polar residues" evidence="3">
    <location>
        <begin position="1"/>
        <end position="10"/>
    </location>
</feature>
<dbReference type="Pfam" id="PF07687">
    <property type="entry name" value="M20_dimer"/>
    <property type="match status" value="1"/>
</dbReference>
<feature type="domain" description="Peptidase M20 dimerisation" evidence="4">
    <location>
        <begin position="230"/>
        <end position="327"/>
    </location>
</feature>
<reference evidence="5 6" key="1">
    <citation type="submission" date="2018-10" db="EMBL/GenBank/DDBJ databases">
        <title>Corynebacterium macginleyi genome sequencing and assembly of the type strain and two clinical samples.</title>
        <authorList>
            <person name="Bernier A.-M."/>
            <person name="Bernard K."/>
        </authorList>
    </citation>
    <scope>NUCLEOTIDE SEQUENCE [LARGE SCALE GENOMIC DNA]</scope>
    <source>
        <strain evidence="5 6">NML 120205</strain>
    </source>
</reference>
<feature type="binding site" evidence="2">
    <location>
        <position position="146"/>
    </location>
    <ligand>
        <name>Mn(2+)</name>
        <dbReference type="ChEBI" id="CHEBI:29035"/>
        <label>2</label>
    </ligand>
</feature>
<evidence type="ECO:0000256" key="1">
    <source>
        <dbReference type="ARBA" id="ARBA00022801"/>
    </source>
</evidence>
<dbReference type="RefSeq" id="WP_121927497.1">
    <property type="nucleotide sequence ID" value="NZ_JAACCH010000052.1"/>
</dbReference>
<dbReference type="PANTHER" id="PTHR11014">
    <property type="entry name" value="PEPTIDASE M20 FAMILY MEMBER"/>
    <property type="match status" value="1"/>
</dbReference>
<dbReference type="GO" id="GO:0050118">
    <property type="term" value="F:N-acetyldiaminopimelate deacetylase activity"/>
    <property type="evidence" value="ECO:0007669"/>
    <property type="project" value="UniProtKB-ARBA"/>
</dbReference>
<sequence>MTDPTKSVRPNQPGRKSGLRQAQKLPPLPVTRARIGTQLATEIFQDMGESMVEDLQNIRRDLHRHPEIGLHLPRTQKKVLEALEGLPLEIHVGQDLSSVVAVLRGGKRGERPVSVLLRADMDALEVHEQTGSPFASINEYMHACGHDLHTAGLIGAARMLSEHREELYGDITFMFQPGEEGPGGAQPMIEEGVLDAAGRRPIAAYGLHVGPQDRGTFHYVPGPMMASSSNLTITVLGKGGHGSRPHDAIDPVAALAEIQMSLQTALTRRFDALEPIVITVTNLWAGNGAYNAIPDRAALGATVRVLRDEKIDAVRQMITEVSSSVAASHRCTAQVDFEVLYPTTKTNPRENQFAATLWGQMFGAENVQPFEAPMMASEDFGYVLSQVPGTFMWMGTANPSTPENQREWNHSPMMRFDDSVLGMQAAALAAVAFERLATENEYPSAQTKAMRDAAGVQQ</sequence>
<dbReference type="Gene3D" id="3.30.70.360">
    <property type="match status" value="1"/>
</dbReference>